<evidence type="ECO:0000313" key="10">
    <source>
        <dbReference type="Proteomes" id="UP000001425"/>
    </source>
</evidence>
<dbReference type="InterPro" id="IPR035069">
    <property type="entry name" value="TTHA1013/TTHA0281-like"/>
</dbReference>
<keyword evidence="5" id="KW-0378">Hydrolase</keyword>
<dbReference type="GO" id="GO:0003729">
    <property type="term" value="F:mRNA binding"/>
    <property type="evidence" value="ECO:0007669"/>
    <property type="project" value="InterPro"/>
</dbReference>
<dbReference type="eggNOG" id="COG1724">
    <property type="taxonomic scope" value="Bacteria"/>
</dbReference>
<dbReference type="EMBL" id="BA000022">
    <property type="protein sequence ID" value="BAA17887.1"/>
    <property type="molecule type" value="Genomic_DNA"/>
</dbReference>
<keyword evidence="2" id="KW-1277">Toxin-antitoxin system</keyword>
<keyword evidence="7" id="KW-0346">Stress response</keyword>
<dbReference type="SUPFAM" id="SSF143100">
    <property type="entry name" value="TTHA1013/TTHA0281-like"/>
    <property type="match status" value="1"/>
</dbReference>
<dbReference type="PANTHER" id="PTHR34504:SF2">
    <property type="entry name" value="UPF0150 PROTEIN SSL0259"/>
    <property type="match status" value="1"/>
</dbReference>
<protein>
    <submittedName>
        <fullName evidence="9">Slr1999 protein</fullName>
    </submittedName>
</protein>
<dbReference type="Pfam" id="PF07927">
    <property type="entry name" value="HicA_toxin"/>
    <property type="match status" value="1"/>
</dbReference>
<dbReference type="InterPro" id="IPR012933">
    <property type="entry name" value="HicA_mRNA_interferase"/>
</dbReference>
<keyword evidence="4" id="KW-0255">Endonuclease</keyword>
<name>P73830_SYNY3</name>
<feature type="domain" description="HicB-like antitoxin of toxin-antitoxin system" evidence="8">
    <location>
        <begin position="69"/>
        <end position="131"/>
    </location>
</feature>
<evidence type="ECO:0000256" key="3">
    <source>
        <dbReference type="ARBA" id="ARBA00022722"/>
    </source>
</evidence>
<dbReference type="SUPFAM" id="SSF54786">
    <property type="entry name" value="YcfA/nrd intein domain"/>
    <property type="match status" value="1"/>
</dbReference>
<dbReference type="AlphaFoldDB" id="P73830"/>
<dbReference type="Gene3D" id="3.30.920.30">
    <property type="entry name" value="Hypothetical protein"/>
    <property type="match status" value="1"/>
</dbReference>
<accession>P73830</accession>
<dbReference type="Gene3D" id="3.30.160.250">
    <property type="match status" value="1"/>
</dbReference>
<dbReference type="InterPro" id="IPR038570">
    <property type="entry name" value="HicA_sf"/>
</dbReference>
<dbReference type="STRING" id="1148.gene:10498756"/>
<dbReference type="KEGG" id="syn:slr1999"/>
<dbReference type="InterPro" id="IPR051404">
    <property type="entry name" value="TA_system_antitoxin"/>
</dbReference>
<evidence type="ECO:0000259" key="8">
    <source>
        <dbReference type="Pfam" id="PF15919"/>
    </source>
</evidence>
<evidence type="ECO:0000256" key="7">
    <source>
        <dbReference type="ARBA" id="ARBA00023016"/>
    </source>
</evidence>
<proteinExistence type="inferred from homology"/>
<dbReference type="GO" id="GO:0006355">
    <property type="term" value="P:regulation of DNA-templated transcription"/>
    <property type="evidence" value="ECO:0000318"/>
    <property type="project" value="GO_Central"/>
</dbReference>
<dbReference type="Proteomes" id="UP000001425">
    <property type="component" value="Chromosome"/>
</dbReference>
<dbReference type="eggNOG" id="COG1598">
    <property type="taxonomic scope" value="Bacteria"/>
</dbReference>
<dbReference type="InterPro" id="IPR031807">
    <property type="entry name" value="HicB-like"/>
</dbReference>
<dbReference type="PaxDb" id="1148-1652970"/>
<evidence type="ECO:0000256" key="1">
    <source>
        <dbReference type="ARBA" id="ARBA00006620"/>
    </source>
</evidence>
<keyword evidence="10" id="KW-1185">Reference proteome</keyword>
<dbReference type="Pfam" id="PF15919">
    <property type="entry name" value="HicB_lk_antitox"/>
    <property type="match status" value="1"/>
</dbReference>
<keyword evidence="3" id="KW-0540">Nuclease</keyword>
<organism evidence="9 10">
    <name type="scientific">Synechocystis sp. (strain ATCC 27184 / PCC 6803 / Kazusa)</name>
    <dbReference type="NCBI Taxonomy" id="1111708"/>
    <lineage>
        <taxon>Bacteria</taxon>
        <taxon>Bacillati</taxon>
        <taxon>Cyanobacteriota</taxon>
        <taxon>Cyanophyceae</taxon>
        <taxon>Synechococcales</taxon>
        <taxon>Merismopediaceae</taxon>
        <taxon>Synechocystis</taxon>
    </lineage>
</organism>
<sequence length="136" mass="14996">MKVKVILKILERDGWYVARIRGSHRQLKHPHKAGLVTVLGKPSDELAPGTLASILKQSSQAIRYYFMKYLVIIETTTTGFSAYSPDLPGCVATGKTKQEVEQNMSEAIAFHLEGMRLEGLTIPEPTSFSAYVTVAA</sequence>
<gene>
    <name evidence="9" type="ordered locus">slr1999</name>
</gene>
<dbReference type="EnsemblBacteria" id="BAA17887">
    <property type="protein sequence ID" value="BAA17887"/>
    <property type="gene ID" value="BAA17887"/>
</dbReference>
<dbReference type="PIR" id="S75025">
    <property type="entry name" value="S75025"/>
</dbReference>
<dbReference type="InParanoid" id="P73830"/>
<reference evidence="9 10" key="2">
    <citation type="journal article" date="1996" name="DNA Res.">
        <title>Sequence analysis of the genome of the unicellular cyanobacterium Synechocystis sp. strain PCC6803. II. Sequence determination of the entire genome and assignment of potential protein-coding regions.</title>
        <authorList>
            <person name="Kaneko T."/>
            <person name="Sato S."/>
            <person name="Kotani H."/>
            <person name="Tanaka A."/>
            <person name="Asamizu E."/>
            <person name="Nakamura Y."/>
            <person name="Miyajima N."/>
            <person name="Hirosawa M."/>
            <person name="Sugiura M."/>
            <person name="Sasamoto S."/>
            <person name="Kimura T."/>
            <person name="Hosouchi T."/>
            <person name="Matsuno A."/>
            <person name="Muraki A."/>
            <person name="Nakazaki N."/>
            <person name="Naruo K."/>
            <person name="Okumura S."/>
            <person name="Shimpo S."/>
            <person name="Takeuchi C."/>
            <person name="Wada T."/>
            <person name="Watanabe A."/>
            <person name="Yamada M."/>
            <person name="Yasuda M."/>
            <person name="Tabata S."/>
        </authorList>
    </citation>
    <scope>NUCLEOTIDE SEQUENCE [LARGE SCALE GENOMIC DNA]</scope>
    <source>
        <strain evidence="10">ATCC 27184 / PCC 6803 / Kazusa</strain>
    </source>
</reference>
<evidence type="ECO:0000256" key="6">
    <source>
        <dbReference type="ARBA" id="ARBA00022884"/>
    </source>
</evidence>
<reference evidence="9 10" key="1">
    <citation type="journal article" date="1995" name="DNA Res.">
        <title>Sequence analysis of the genome of the unicellular cyanobacterium Synechocystis sp. strain PCC6803. I. Sequence features in the 1 Mb region from map positions 64% to 92% of the genome.</title>
        <authorList>
            <person name="Kaneko T."/>
            <person name="Tanaka A."/>
            <person name="Sato S."/>
            <person name="Kotani H."/>
            <person name="Sazuka T."/>
            <person name="Miyajima N."/>
            <person name="Sugiura M."/>
            <person name="Tabata S."/>
        </authorList>
    </citation>
    <scope>NUCLEOTIDE SEQUENCE [LARGE SCALE GENOMIC DNA]</scope>
    <source>
        <strain evidence="10">ATCC 27184 / PCC 6803 / Kazusa</strain>
    </source>
</reference>
<evidence type="ECO:0000256" key="4">
    <source>
        <dbReference type="ARBA" id="ARBA00022759"/>
    </source>
</evidence>
<evidence type="ECO:0000256" key="5">
    <source>
        <dbReference type="ARBA" id="ARBA00022801"/>
    </source>
</evidence>
<comment type="similarity">
    <text evidence="1">Belongs to the HicA mRNA interferase family.</text>
</comment>
<evidence type="ECO:0000313" key="9">
    <source>
        <dbReference type="EMBL" id="BAA17887.1"/>
    </source>
</evidence>
<keyword evidence="6" id="KW-0694">RNA-binding</keyword>
<dbReference type="PANTHER" id="PTHR34504">
    <property type="entry name" value="ANTITOXIN HICB"/>
    <property type="match status" value="1"/>
</dbReference>
<dbReference type="GO" id="GO:0016787">
    <property type="term" value="F:hydrolase activity"/>
    <property type="evidence" value="ECO:0007669"/>
    <property type="project" value="UniProtKB-KW"/>
</dbReference>
<dbReference type="GO" id="GO:0004519">
    <property type="term" value="F:endonuclease activity"/>
    <property type="evidence" value="ECO:0007669"/>
    <property type="project" value="UniProtKB-KW"/>
</dbReference>
<evidence type="ECO:0000256" key="2">
    <source>
        <dbReference type="ARBA" id="ARBA00022649"/>
    </source>
</evidence>